<name>A0ABD0WR69_UMBPY</name>
<dbReference type="EMBL" id="JAGEUA010000005">
    <property type="protein sequence ID" value="KAL0979319.1"/>
    <property type="molecule type" value="Genomic_DNA"/>
</dbReference>
<evidence type="ECO:0000313" key="14">
    <source>
        <dbReference type="Proteomes" id="UP001557470"/>
    </source>
</evidence>
<dbReference type="AlphaFoldDB" id="A0ABD0WR69"/>
<organism evidence="13 14">
    <name type="scientific">Umbra pygmaea</name>
    <name type="common">Eastern mudminnow</name>
    <dbReference type="NCBI Taxonomy" id="75934"/>
    <lineage>
        <taxon>Eukaryota</taxon>
        <taxon>Metazoa</taxon>
        <taxon>Chordata</taxon>
        <taxon>Craniata</taxon>
        <taxon>Vertebrata</taxon>
        <taxon>Euteleostomi</taxon>
        <taxon>Actinopterygii</taxon>
        <taxon>Neopterygii</taxon>
        <taxon>Teleostei</taxon>
        <taxon>Protacanthopterygii</taxon>
        <taxon>Esociformes</taxon>
        <taxon>Umbridae</taxon>
        <taxon>Umbra</taxon>
    </lineage>
</organism>
<evidence type="ECO:0000256" key="1">
    <source>
        <dbReference type="ARBA" id="ARBA00003029"/>
    </source>
</evidence>
<protein>
    <recommendedName>
        <fullName evidence="4">Dynein regulatory complex protein 10</fullName>
    </recommendedName>
    <alternativeName>
        <fullName evidence="10">IQ domain-containing protein D</fullName>
    </alternativeName>
</protein>
<dbReference type="PANTHER" id="PTHR31598">
    <property type="entry name" value="IQ DOMAIN-CONTAINING PROTEIN D"/>
    <property type="match status" value="1"/>
</dbReference>
<comment type="caution">
    <text evidence="13">The sequence shown here is derived from an EMBL/GenBank/DDBJ whole genome shotgun (WGS) entry which is preliminary data.</text>
</comment>
<dbReference type="PROSITE" id="PS50096">
    <property type="entry name" value="IQ"/>
    <property type="match status" value="1"/>
</dbReference>
<evidence type="ECO:0000256" key="11">
    <source>
        <dbReference type="ARBA" id="ARBA00046836"/>
    </source>
</evidence>
<dbReference type="Pfam" id="PF00612">
    <property type="entry name" value="IQ"/>
    <property type="match status" value="1"/>
</dbReference>
<keyword evidence="14" id="KW-1185">Reference proteome</keyword>
<feature type="region of interest" description="Disordered" evidence="12">
    <location>
        <begin position="292"/>
        <end position="320"/>
    </location>
</feature>
<keyword evidence="7" id="KW-0969">Cilium</keyword>
<evidence type="ECO:0000256" key="6">
    <source>
        <dbReference type="ARBA" id="ARBA00022846"/>
    </source>
</evidence>
<feature type="compositionally biased region" description="Basic and acidic residues" evidence="12">
    <location>
        <begin position="295"/>
        <end position="305"/>
    </location>
</feature>
<evidence type="ECO:0000256" key="3">
    <source>
        <dbReference type="ARBA" id="ARBA00009071"/>
    </source>
</evidence>
<evidence type="ECO:0000313" key="13">
    <source>
        <dbReference type="EMBL" id="KAL0979319.1"/>
    </source>
</evidence>
<comment type="subcellular location">
    <subcellularLocation>
        <location evidence="2">Cytoplasm</location>
        <location evidence="2">Cytoskeleton</location>
        <location evidence="2">Flagellum axoneme</location>
    </subcellularLocation>
</comment>
<accession>A0ABD0WR69</accession>
<evidence type="ECO:0000256" key="12">
    <source>
        <dbReference type="SAM" id="MobiDB-lite"/>
    </source>
</evidence>
<dbReference type="PANTHER" id="PTHR31598:SF1">
    <property type="entry name" value="DYNEIN REGULATORY COMPLEX PROTEIN 10"/>
    <property type="match status" value="1"/>
</dbReference>
<evidence type="ECO:0000256" key="5">
    <source>
        <dbReference type="ARBA" id="ARBA00022490"/>
    </source>
</evidence>
<comment type="similarity">
    <text evidence="3">Belongs to the DRC10 family.</text>
</comment>
<sequence length="470" mass="53271">MYAPPQLFWFLSNLEVHYQQNIGIFFPSSAIQFALANQHYIHNMFEETDVLSQEDVSSLRMASTPQTNSHPQAKAFRGDHLKILDPSQKILPSLETQRIAGVLEDCIVNMETVALLPAVLSQLGRLSVVLSVEIEGALREHQCLGERLWGLGEKPVERGEGETGGRVRAELESAIRTSVKNVLRLLRANPATAGALRSETEARRQEMGGGVEGLIDGLQVLQGFLLDKLLTSPAEECKKTRYLQEVSRRHGNNMELVAKLETEVAAAKKERDEEISKQNEVIRKLKNSLDQMKTTSKDFESRTQQEADMQSQLDAKTSEGRQSCLQQEANQLRVQLNNLIAENHKEETAMRKKKEKVEREIENGIQKYDADMGVKQGELDDLTVVYEEEKEELTQLEKEYAVLEQEFSQIQEQRHVAAVRKEAEQRELVKRSWASTLIQAFWRGHRVRKAMKGNSKKSSKAKKGKARKGK</sequence>
<evidence type="ECO:0000256" key="10">
    <source>
        <dbReference type="ARBA" id="ARBA00032180"/>
    </source>
</evidence>
<dbReference type="InterPro" id="IPR042815">
    <property type="entry name" value="DRC10"/>
</dbReference>
<dbReference type="InterPro" id="IPR000048">
    <property type="entry name" value="IQ_motif_EF-hand-BS"/>
</dbReference>
<keyword evidence="5" id="KW-0963">Cytoplasm</keyword>
<proteinExistence type="inferred from homology"/>
<keyword evidence="6" id="KW-0282">Flagellum</keyword>
<evidence type="ECO:0000256" key="9">
    <source>
        <dbReference type="ARBA" id="ARBA00023273"/>
    </source>
</evidence>
<gene>
    <name evidence="13" type="ORF">UPYG_G00183610</name>
</gene>
<evidence type="ECO:0000256" key="2">
    <source>
        <dbReference type="ARBA" id="ARBA00004611"/>
    </source>
</evidence>
<keyword evidence="9" id="KW-0966">Cell projection</keyword>
<feature type="region of interest" description="Disordered" evidence="12">
    <location>
        <begin position="448"/>
        <end position="470"/>
    </location>
</feature>
<comment type="subunit">
    <text evidence="11">Component of the nexin-dynein regulatory complex (N-DRC). Interacts with CFAP52.</text>
</comment>
<feature type="compositionally biased region" description="Polar residues" evidence="12">
    <location>
        <begin position="306"/>
        <end position="320"/>
    </location>
</feature>
<comment type="function">
    <text evidence="1">Component of the nexin-dynein regulatory complex (N-DRC), a key regulator of ciliary/flagellar motility which maintains the alignment and integrity of the distal axoneme and regulates microtubule sliding in motile axonemes.</text>
</comment>
<dbReference type="SMART" id="SM00015">
    <property type="entry name" value="IQ"/>
    <property type="match status" value="1"/>
</dbReference>
<evidence type="ECO:0000256" key="7">
    <source>
        <dbReference type="ARBA" id="ARBA00023069"/>
    </source>
</evidence>
<reference evidence="13 14" key="1">
    <citation type="submission" date="2024-06" db="EMBL/GenBank/DDBJ databases">
        <authorList>
            <person name="Pan Q."/>
            <person name="Wen M."/>
            <person name="Jouanno E."/>
            <person name="Zahm M."/>
            <person name="Klopp C."/>
            <person name="Cabau C."/>
            <person name="Louis A."/>
            <person name="Berthelot C."/>
            <person name="Parey E."/>
            <person name="Roest Crollius H."/>
            <person name="Montfort J."/>
            <person name="Robinson-Rechavi M."/>
            <person name="Bouchez O."/>
            <person name="Lampietro C."/>
            <person name="Lopez Roques C."/>
            <person name="Donnadieu C."/>
            <person name="Postlethwait J."/>
            <person name="Bobe J."/>
            <person name="Verreycken H."/>
            <person name="Guiguen Y."/>
        </authorList>
    </citation>
    <scope>NUCLEOTIDE SEQUENCE [LARGE SCALE GENOMIC DNA]</scope>
    <source>
        <strain evidence="13">Up_M1</strain>
        <tissue evidence="13">Testis</tissue>
    </source>
</reference>
<evidence type="ECO:0000256" key="8">
    <source>
        <dbReference type="ARBA" id="ARBA00023212"/>
    </source>
</evidence>
<dbReference type="CDD" id="cd23767">
    <property type="entry name" value="IQCD"/>
    <property type="match status" value="1"/>
</dbReference>
<evidence type="ECO:0000256" key="4">
    <source>
        <dbReference type="ARBA" id="ARBA00021752"/>
    </source>
</evidence>
<keyword evidence="8" id="KW-0206">Cytoskeleton</keyword>
<dbReference type="Proteomes" id="UP001557470">
    <property type="component" value="Unassembled WGS sequence"/>
</dbReference>